<feature type="domain" description="LysM" evidence="2">
    <location>
        <begin position="95"/>
        <end position="139"/>
    </location>
</feature>
<dbReference type="SUPFAM" id="SSF54106">
    <property type="entry name" value="LysM domain"/>
    <property type="match status" value="2"/>
</dbReference>
<feature type="region of interest" description="Disordered" evidence="1">
    <location>
        <begin position="183"/>
        <end position="210"/>
    </location>
</feature>
<protein>
    <recommendedName>
        <fullName evidence="2">LysM domain-containing protein</fullName>
    </recommendedName>
</protein>
<organism evidence="3">
    <name type="scientific">Sediminibacterium sp. KACHI17</name>
    <dbReference type="NCBI Taxonomy" id="1751071"/>
    <lineage>
        <taxon>Bacteria</taxon>
        <taxon>Pseudomonadati</taxon>
        <taxon>Bacteroidota</taxon>
        <taxon>Chitinophagia</taxon>
        <taxon>Chitinophagales</taxon>
        <taxon>Chitinophagaceae</taxon>
        <taxon>Sediminibacterium</taxon>
    </lineage>
</organism>
<sequence>MDMKKGLFFIVILLLGFRVAAQQKLLLKGKPNSMYVEHRVGEKESLSSIGRMYGLTASQLSRFNGRSPSAVLSKGSTLKVPLSISDISQKTGTPVYHAVSKGDNLFKISQRYNKVPVSQLRTWNKLGASGVKNGQELIIGYIKINTDQSLASSSQKETVADKVAETAVATEVAAKSTVSEPAKAVPVKEKEAAQEFHKDNEEKNNATAPVNSSLSDEGFFASLYVRDDLTLVQQYRSGDAATFKTISGWTDRKYYVLINDIKPGTIVRITTPNNKSICARVLSPLPLTKGDEGLLLRMNNAAASALGMKDEKFTVTLTFFE</sequence>
<dbReference type="CDD" id="cd00118">
    <property type="entry name" value="LysM"/>
    <property type="match status" value="2"/>
</dbReference>
<feature type="compositionally biased region" description="Basic and acidic residues" evidence="1">
    <location>
        <begin position="186"/>
        <end position="204"/>
    </location>
</feature>
<dbReference type="AlphaFoldDB" id="A0AAT9GM27"/>
<dbReference type="PANTHER" id="PTHR33734:SF22">
    <property type="entry name" value="MEMBRANE-BOUND LYTIC MUREIN TRANSGLYCOSYLASE D"/>
    <property type="match status" value="1"/>
</dbReference>
<dbReference type="InterPro" id="IPR018392">
    <property type="entry name" value="LysM"/>
</dbReference>
<dbReference type="InterPro" id="IPR036779">
    <property type="entry name" value="LysM_dom_sf"/>
</dbReference>
<evidence type="ECO:0000256" key="1">
    <source>
        <dbReference type="SAM" id="MobiDB-lite"/>
    </source>
</evidence>
<gene>
    <name evidence="3" type="ORF">KACHI17_26260</name>
</gene>
<dbReference type="PANTHER" id="PTHR33734">
    <property type="entry name" value="LYSM DOMAIN-CONTAINING GPI-ANCHORED PROTEIN 2"/>
    <property type="match status" value="1"/>
</dbReference>
<dbReference type="SMART" id="SM00257">
    <property type="entry name" value="LysM"/>
    <property type="match status" value="2"/>
</dbReference>
<dbReference type="PROSITE" id="PS51782">
    <property type="entry name" value="LYSM"/>
    <property type="match status" value="2"/>
</dbReference>
<evidence type="ECO:0000313" key="3">
    <source>
        <dbReference type="EMBL" id="BFG71745.1"/>
    </source>
</evidence>
<dbReference type="Pfam" id="PF01476">
    <property type="entry name" value="LysM"/>
    <property type="match status" value="2"/>
</dbReference>
<reference evidence="3" key="1">
    <citation type="submission" date="2024-02" db="EMBL/GenBank/DDBJ databases">
        <title>Sediminibacterium planktonica sp. nov. and Sediminibacterium longus sp. nov., isolated from surface lake and river water.</title>
        <authorList>
            <person name="Watanabe K."/>
            <person name="Takemine S."/>
            <person name="Ishii Y."/>
            <person name="Ogata Y."/>
            <person name="Shindo C."/>
            <person name="Suda W."/>
        </authorList>
    </citation>
    <scope>NUCLEOTIDE SEQUENCE</scope>
    <source>
        <strain evidence="3">KACHI17</strain>
    </source>
</reference>
<dbReference type="EMBL" id="AP029612">
    <property type="protein sequence ID" value="BFG71745.1"/>
    <property type="molecule type" value="Genomic_DNA"/>
</dbReference>
<feature type="domain" description="LysM" evidence="2">
    <location>
        <begin position="36"/>
        <end position="80"/>
    </location>
</feature>
<name>A0AAT9GM27_9BACT</name>
<dbReference type="Gene3D" id="3.10.350.10">
    <property type="entry name" value="LysM domain"/>
    <property type="match status" value="2"/>
</dbReference>
<accession>A0AAT9GM27</accession>
<proteinExistence type="predicted"/>
<evidence type="ECO:0000259" key="2">
    <source>
        <dbReference type="PROSITE" id="PS51782"/>
    </source>
</evidence>